<dbReference type="FunFam" id="2.40.50.100:FF:000003">
    <property type="entry name" value="Acetyl-CoA carboxylase biotin carboxyl carrier protein"/>
    <property type="match status" value="1"/>
</dbReference>
<keyword evidence="7" id="KW-0934">Plastid</keyword>
<comment type="subcellular location">
    <subcellularLocation>
        <location evidence="7">Plastid</location>
        <location evidence="7">Chloroplast</location>
    </subcellularLocation>
</comment>
<organism evidence="10 11">
    <name type="scientific">Ricinus communis</name>
    <name type="common">Castor bean</name>
    <dbReference type="NCBI Taxonomy" id="3988"/>
    <lineage>
        <taxon>Eukaryota</taxon>
        <taxon>Viridiplantae</taxon>
        <taxon>Streptophyta</taxon>
        <taxon>Embryophyta</taxon>
        <taxon>Tracheophyta</taxon>
        <taxon>Spermatophyta</taxon>
        <taxon>Magnoliopsida</taxon>
        <taxon>eudicotyledons</taxon>
        <taxon>Gunneridae</taxon>
        <taxon>Pentapetalae</taxon>
        <taxon>rosids</taxon>
        <taxon>fabids</taxon>
        <taxon>Malpighiales</taxon>
        <taxon>Euphorbiaceae</taxon>
        <taxon>Acalyphoideae</taxon>
        <taxon>Acalypheae</taxon>
        <taxon>Ricinus</taxon>
    </lineage>
</organism>
<dbReference type="InterPro" id="IPR050537">
    <property type="entry name" value="2-oxoacid_dehydrogenase"/>
</dbReference>
<keyword evidence="6 7" id="KW-0092">Biotin</keyword>
<reference evidence="11" key="1">
    <citation type="journal article" date="2010" name="Nat. Biotechnol.">
        <title>Draft genome sequence of the oilseed species Ricinus communis.</title>
        <authorList>
            <person name="Chan A.P."/>
            <person name="Crabtree J."/>
            <person name="Zhao Q."/>
            <person name="Lorenzi H."/>
            <person name="Orvis J."/>
            <person name="Puiu D."/>
            <person name="Melake-Berhan A."/>
            <person name="Jones K.M."/>
            <person name="Redman J."/>
            <person name="Chen G."/>
            <person name="Cahoon E.B."/>
            <person name="Gedil M."/>
            <person name="Stanke M."/>
            <person name="Haas B.J."/>
            <person name="Wortman J.R."/>
            <person name="Fraser-Liggett C.M."/>
            <person name="Ravel J."/>
            <person name="Rabinowicz P.D."/>
        </authorList>
    </citation>
    <scope>NUCLEOTIDE SEQUENCE [LARGE SCALE GENOMIC DNA]</scope>
    <source>
        <strain evidence="11">cv. Hale</strain>
    </source>
</reference>
<evidence type="ECO:0000256" key="4">
    <source>
        <dbReference type="ARBA" id="ARBA00023098"/>
    </source>
</evidence>
<dbReference type="InterPro" id="IPR000089">
    <property type="entry name" value="Biotin_lipoyl"/>
</dbReference>
<dbReference type="InterPro" id="IPR001249">
    <property type="entry name" value="AcCoA_biotinCC"/>
</dbReference>
<feature type="compositionally biased region" description="Pro residues" evidence="8">
    <location>
        <begin position="154"/>
        <end position="173"/>
    </location>
</feature>
<comment type="pathway">
    <text evidence="1 7">Lipid metabolism; fatty acid biosynthesis.</text>
</comment>
<dbReference type="eggNOG" id="ENOG502QUI2">
    <property type="taxonomic scope" value="Eukaryota"/>
</dbReference>
<feature type="domain" description="Lipoyl-binding" evidence="9">
    <location>
        <begin position="183"/>
        <end position="259"/>
    </location>
</feature>
<evidence type="ECO:0000313" key="11">
    <source>
        <dbReference type="Proteomes" id="UP000008311"/>
    </source>
</evidence>
<evidence type="ECO:0000259" key="9">
    <source>
        <dbReference type="PROSITE" id="PS50968"/>
    </source>
</evidence>
<feature type="region of interest" description="Disordered" evidence="8">
    <location>
        <begin position="154"/>
        <end position="178"/>
    </location>
</feature>
<dbReference type="OMA" id="MAGLQMA"/>
<dbReference type="GO" id="GO:0009317">
    <property type="term" value="C:acetyl-CoA carboxylase complex"/>
    <property type="evidence" value="ECO:0007669"/>
    <property type="project" value="InterPro"/>
</dbReference>
<evidence type="ECO:0000256" key="2">
    <source>
        <dbReference type="ARBA" id="ARBA00022516"/>
    </source>
</evidence>
<dbReference type="SUPFAM" id="SSF51230">
    <property type="entry name" value="Single hybrid motif"/>
    <property type="match status" value="1"/>
</dbReference>
<keyword evidence="7" id="KW-0150">Chloroplast</keyword>
<accession>B9SJD0</accession>
<dbReference type="InterPro" id="IPR001882">
    <property type="entry name" value="Biotin_BS"/>
</dbReference>
<sequence length="260" mass="27712">MASTSVPCPKTSFIARIGSNASNSLPKHTISFPSRGFKWPIRKQSAVTKVKAQLNEVIVKGSSNSVPMLDTNSKLAPSEVKDEAVVKNVPDASAITEFMTQVSDLVKLVDSRDITELQLKQLDCEIIIRKKEALQPPPAAQVISMPPSYQHVMLPPPPSAAPPPSSAPAPALPSPAKAVTSSHPAFKCPMAGTFYRCPAPGEPPFVKVGDKVQKGQVVCIIEAMKLMNEIEADQSGTITEVLAEDGKPVSVDTPLFVIVP</sequence>
<keyword evidence="3 7" id="KW-0276">Fatty acid metabolism</keyword>
<gene>
    <name evidence="10" type="ORF">RCOM_0525570</name>
</gene>
<dbReference type="FunCoup" id="B9SJD0">
    <property type="interactions" value="247"/>
</dbReference>
<dbReference type="NCBIfam" id="TIGR00531">
    <property type="entry name" value="BCCP"/>
    <property type="match status" value="1"/>
</dbReference>
<dbReference type="AlphaFoldDB" id="B9SJD0"/>
<evidence type="ECO:0000256" key="6">
    <source>
        <dbReference type="ARBA" id="ARBA00023267"/>
    </source>
</evidence>
<comment type="function">
    <text evidence="7">This protein is a component of the acetyl coenzyme A carboxylase complex; first, biotin carboxylase catalyzes the carboxylation of the carrier protein and then the transcarboxylase transfers the carboxyl group to form malonyl-CoA.</text>
</comment>
<keyword evidence="2 7" id="KW-0444">Lipid biosynthesis</keyword>
<protein>
    <recommendedName>
        <fullName evidence="7">Biotin carboxyl carrier protein of acetyl-CoA carboxylase</fullName>
    </recommendedName>
</protein>
<name>B9SJD0_RICCO</name>
<dbReference type="CDD" id="cd06850">
    <property type="entry name" value="biotinyl_domain"/>
    <property type="match status" value="1"/>
</dbReference>
<dbReference type="Gene3D" id="2.40.50.100">
    <property type="match status" value="1"/>
</dbReference>
<dbReference type="STRING" id="3988.B9SJD0"/>
<dbReference type="PANTHER" id="PTHR43416:SF4">
    <property type="entry name" value="BIOTIN CARBOXYL CARRIER PROTEIN OF ACETYL-COA CARBOXYLASE 2, CHLOROPLASTIC"/>
    <property type="match status" value="1"/>
</dbReference>
<dbReference type="GO" id="GO:0003989">
    <property type="term" value="F:acetyl-CoA carboxylase activity"/>
    <property type="evidence" value="ECO:0000318"/>
    <property type="project" value="GO_Central"/>
</dbReference>
<dbReference type="UniPathway" id="UPA00094"/>
<dbReference type="Pfam" id="PF00364">
    <property type="entry name" value="Biotin_lipoyl"/>
    <property type="match status" value="1"/>
</dbReference>
<dbReference type="InParanoid" id="B9SJD0"/>
<keyword evidence="5 7" id="KW-0275">Fatty acid biosynthesis</keyword>
<evidence type="ECO:0000256" key="7">
    <source>
        <dbReference type="RuleBase" id="RU364072"/>
    </source>
</evidence>
<dbReference type="EMBL" id="EQ973983">
    <property type="protein sequence ID" value="EEF36293.1"/>
    <property type="molecule type" value="Genomic_DNA"/>
</dbReference>
<dbReference type="Proteomes" id="UP000008311">
    <property type="component" value="Unassembled WGS sequence"/>
</dbReference>
<keyword evidence="10" id="KW-0436">Ligase</keyword>
<keyword evidence="11" id="KW-1185">Reference proteome</keyword>
<evidence type="ECO:0000313" key="10">
    <source>
        <dbReference type="EMBL" id="EEF36293.1"/>
    </source>
</evidence>
<dbReference type="PANTHER" id="PTHR43416">
    <property type="entry name" value="DIHYDROLIPOYLLYSINE-RESIDUE SUCCINYLTRANSFERASE COMPONENT OF 2-OXOGLUTARATE DEHYDROGENASE COMPLEX, MITOCHONDRIAL-RELATED"/>
    <property type="match status" value="1"/>
</dbReference>
<evidence type="ECO:0000256" key="1">
    <source>
        <dbReference type="ARBA" id="ARBA00005194"/>
    </source>
</evidence>
<dbReference type="GO" id="GO:0009507">
    <property type="term" value="C:chloroplast"/>
    <property type="evidence" value="ECO:0000318"/>
    <property type="project" value="GO_Central"/>
</dbReference>
<dbReference type="InterPro" id="IPR011053">
    <property type="entry name" value="Single_hybrid_motif"/>
</dbReference>
<dbReference type="PROSITE" id="PS00188">
    <property type="entry name" value="BIOTIN"/>
    <property type="match status" value="1"/>
</dbReference>
<keyword evidence="4 7" id="KW-0443">Lipid metabolism</keyword>
<dbReference type="PRINTS" id="PR01071">
    <property type="entry name" value="ACOABIOTINCC"/>
</dbReference>
<dbReference type="GO" id="GO:0006633">
    <property type="term" value="P:fatty acid biosynthetic process"/>
    <property type="evidence" value="ECO:0000318"/>
    <property type="project" value="GO_Central"/>
</dbReference>
<evidence type="ECO:0000256" key="5">
    <source>
        <dbReference type="ARBA" id="ARBA00023160"/>
    </source>
</evidence>
<proteinExistence type="predicted"/>
<dbReference type="OrthoDB" id="196847at2759"/>
<dbReference type="PROSITE" id="PS50968">
    <property type="entry name" value="BIOTINYL_LIPOYL"/>
    <property type="match status" value="1"/>
</dbReference>
<dbReference type="KEGG" id="rcu:8285053"/>
<evidence type="ECO:0000256" key="8">
    <source>
        <dbReference type="SAM" id="MobiDB-lite"/>
    </source>
</evidence>
<evidence type="ECO:0000256" key="3">
    <source>
        <dbReference type="ARBA" id="ARBA00022832"/>
    </source>
</evidence>